<keyword evidence="4" id="KW-1133">Transmembrane helix</keyword>
<protein>
    <recommendedName>
        <fullName evidence="8">HlyD family secretion protein</fullName>
    </recommendedName>
</protein>
<evidence type="ECO:0000256" key="1">
    <source>
        <dbReference type="ARBA" id="ARBA00004167"/>
    </source>
</evidence>
<gene>
    <name evidence="6" type="ORF">GCM10025865_18080</name>
</gene>
<accession>A0ABN6XCC1</accession>
<dbReference type="InterPro" id="IPR050739">
    <property type="entry name" value="MFP"/>
</dbReference>
<evidence type="ECO:0000256" key="4">
    <source>
        <dbReference type="ARBA" id="ARBA00022989"/>
    </source>
</evidence>
<organism evidence="6 7">
    <name type="scientific">Paraoerskovia sediminicola</name>
    <dbReference type="NCBI Taxonomy" id="1138587"/>
    <lineage>
        <taxon>Bacteria</taxon>
        <taxon>Bacillati</taxon>
        <taxon>Actinomycetota</taxon>
        <taxon>Actinomycetes</taxon>
        <taxon>Micrococcales</taxon>
        <taxon>Cellulomonadaceae</taxon>
        <taxon>Paraoerskovia</taxon>
    </lineage>
</organism>
<evidence type="ECO:0008006" key="8">
    <source>
        <dbReference type="Google" id="ProtNLM"/>
    </source>
</evidence>
<dbReference type="Proteomes" id="UP001321475">
    <property type="component" value="Chromosome"/>
</dbReference>
<dbReference type="SUPFAM" id="SSF111369">
    <property type="entry name" value="HlyD-like secretion proteins"/>
    <property type="match status" value="1"/>
</dbReference>
<name>A0ABN6XCC1_9CELL</name>
<dbReference type="EMBL" id="AP027729">
    <property type="protein sequence ID" value="BDZ42509.1"/>
    <property type="molecule type" value="Genomic_DNA"/>
</dbReference>
<keyword evidence="3" id="KW-0812">Transmembrane</keyword>
<comment type="subcellular location">
    <subcellularLocation>
        <location evidence="1">Membrane</location>
        <topology evidence="1">Single-pass membrane protein</topology>
    </subcellularLocation>
</comment>
<keyword evidence="7" id="KW-1185">Reference proteome</keyword>
<dbReference type="Gene3D" id="2.40.50.100">
    <property type="match status" value="1"/>
</dbReference>
<evidence type="ECO:0000313" key="7">
    <source>
        <dbReference type="Proteomes" id="UP001321475"/>
    </source>
</evidence>
<dbReference type="RefSeq" id="WP_286216983.1">
    <property type="nucleotide sequence ID" value="NZ_AP027729.1"/>
</dbReference>
<dbReference type="PANTHER" id="PTHR30386:SF26">
    <property type="entry name" value="TRANSPORT PROTEIN COMB"/>
    <property type="match status" value="1"/>
</dbReference>
<evidence type="ECO:0000256" key="5">
    <source>
        <dbReference type="ARBA" id="ARBA00023136"/>
    </source>
</evidence>
<comment type="similarity">
    <text evidence="2">Belongs to the membrane fusion protein (MFP) (TC 8.A.1) family.</text>
</comment>
<reference evidence="7" key="1">
    <citation type="journal article" date="2019" name="Int. J. Syst. Evol. Microbiol.">
        <title>The Global Catalogue of Microorganisms (GCM) 10K type strain sequencing project: providing services to taxonomists for standard genome sequencing and annotation.</title>
        <authorList>
            <consortium name="The Broad Institute Genomics Platform"/>
            <consortium name="The Broad Institute Genome Sequencing Center for Infectious Disease"/>
            <person name="Wu L."/>
            <person name="Ma J."/>
        </authorList>
    </citation>
    <scope>NUCLEOTIDE SEQUENCE [LARGE SCALE GENOMIC DNA]</scope>
    <source>
        <strain evidence="7">NBRC 108565</strain>
    </source>
</reference>
<sequence>MTWTVRIKLVVGVVLVVALVAAMTLLLNRRDARAASEVATIRSIPVDVGTDYPGVVTSIEVDEGDDVKKGDPVLTLQSAVLEYQLEEELISPDSPAYTLDDHGSMTLLAPANGVVSALTASVGGFVGNGAVVAQVERALTMYVDATFEFEPRDYARLETGAEATITLPNDAEIVGEVEAISVDNAQNRALATLEIDSDDLVRGSEQGLVEPGTPVSVSVALRDDGVLAPVADSFDDFLARVGL</sequence>
<dbReference type="PANTHER" id="PTHR30386">
    <property type="entry name" value="MEMBRANE FUSION SUBUNIT OF EMRAB-TOLC MULTIDRUG EFFLUX PUMP"/>
    <property type="match status" value="1"/>
</dbReference>
<evidence type="ECO:0000256" key="3">
    <source>
        <dbReference type="ARBA" id="ARBA00022692"/>
    </source>
</evidence>
<evidence type="ECO:0000256" key="2">
    <source>
        <dbReference type="ARBA" id="ARBA00009477"/>
    </source>
</evidence>
<evidence type="ECO:0000313" key="6">
    <source>
        <dbReference type="EMBL" id="BDZ42509.1"/>
    </source>
</evidence>
<proteinExistence type="inferred from homology"/>
<keyword evidence="5" id="KW-0472">Membrane</keyword>